<dbReference type="EMBL" id="ACBZ01000098">
    <property type="protein sequence ID" value="EEG49197.1"/>
    <property type="molecule type" value="Genomic_DNA"/>
</dbReference>
<evidence type="ECO:0000313" key="3">
    <source>
        <dbReference type="Proteomes" id="UP000003100"/>
    </source>
</evidence>
<dbReference type="AlphaFoldDB" id="C0CLX9"/>
<keyword evidence="1" id="KW-0472">Membrane</keyword>
<dbReference type="Proteomes" id="UP000003100">
    <property type="component" value="Unassembled WGS sequence"/>
</dbReference>
<sequence length="228" mass="25863">MNSWRLFPDHFKQRLIVMLVSVFILGFILSIMISINFGTDPYSCFNYGASAKLHISFGNWQLLLNLLMFLIVIRFNRHLIGFGTLANMVLIGYLSDFFRYIWAQILPENFFEITAVRWILLFPTIAILVIGVSGYIAADLGVAPYDAIPFIITEHQTRFSFKTVRILWDIAFTVCGYLLGGVVGIITILVSFLFGPVIDYFKTKITALFFTDSLPETVSQQAACDGNR</sequence>
<evidence type="ECO:0008006" key="4">
    <source>
        <dbReference type="Google" id="ProtNLM"/>
    </source>
</evidence>
<dbReference type="GeneID" id="86822130"/>
<keyword evidence="3" id="KW-1185">Reference proteome</keyword>
<protein>
    <recommendedName>
        <fullName evidence="4">BCR, YitT family</fullName>
    </recommendedName>
</protein>
<accession>C0CLX9</accession>
<evidence type="ECO:0000313" key="2">
    <source>
        <dbReference type="EMBL" id="EEG49197.1"/>
    </source>
</evidence>
<feature type="transmembrane region" description="Helical" evidence="1">
    <location>
        <begin position="55"/>
        <end position="73"/>
    </location>
</feature>
<dbReference type="PANTHER" id="PTHR40078:SF1">
    <property type="entry name" value="INTEGRAL MEMBRANE PROTEIN"/>
    <property type="match status" value="1"/>
</dbReference>
<feature type="transmembrane region" description="Helical" evidence="1">
    <location>
        <begin position="85"/>
        <end position="103"/>
    </location>
</feature>
<keyword evidence="1" id="KW-0812">Transmembrane</keyword>
<feature type="transmembrane region" description="Helical" evidence="1">
    <location>
        <begin position="166"/>
        <end position="194"/>
    </location>
</feature>
<reference evidence="2 3" key="2">
    <citation type="submission" date="2009-02" db="EMBL/GenBank/DDBJ databases">
        <title>Draft genome sequence of Blautia hydrogenotrophica DSM 10507 (Ruminococcus hydrogenotrophicus DSM 10507).</title>
        <authorList>
            <person name="Sudarsanam P."/>
            <person name="Ley R."/>
            <person name="Guruge J."/>
            <person name="Turnbaugh P.J."/>
            <person name="Mahowald M."/>
            <person name="Liep D."/>
            <person name="Gordon J."/>
        </authorList>
    </citation>
    <scope>NUCLEOTIDE SEQUENCE [LARGE SCALE GENOMIC DNA]</scope>
    <source>
        <strain evidence="3">DSM 10507 / JCM 14656 / S5a33</strain>
    </source>
</reference>
<dbReference type="PANTHER" id="PTHR40078">
    <property type="entry name" value="INTEGRAL MEMBRANE PROTEIN-RELATED"/>
    <property type="match status" value="1"/>
</dbReference>
<proteinExistence type="predicted"/>
<dbReference type="InterPro" id="IPR038750">
    <property type="entry name" value="YczE/YyaS-like"/>
</dbReference>
<feature type="transmembrane region" description="Helical" evidence="1">
    <location>
        <begin position="15"/>
        <end position="35"/>
    </location>
</feature>
<name>C0CLX9_BLAHS</name>
<feature type="transmembrane region" description="Helical" evidence="1">
    <location>
        <begin position="115"/>
        <end position="138"/>
    </location>
</feature>
<dbReference type="Pfam" id="PF19700">
    <property type="entry name" value="DUF6198"/>
    <property type="match status" value="1"/>
</dbReference>
<evidence type="ECO:0000256" key="1">
    <source>
        <dbReference type="SAM" id="Phobius"/>
    </source>
</evidence>
<gene>
    <name evidence="2" type="ORF">RUMHYD_01854</name>
</gene>
<dbReference type="RefSeq" id="WP_005948700.1">
    <property type="nucleotide sequence ID" value="NZ_CP136423.1"/>
</dbReference>
<comment type="caution">
    <text evidence="2">The sequence shown here is derived from an EMBL/GenBank/DDBJ whole genome shotgun (WGS) entry which is preliminary data.</text>
</comment>
<dbReference type="eggNOG" id="COG2364">
    <property type="taxonomic scope" value="Bacteria"/>
</dbReference>
<dbReference type="HOGENOM" id="CLU_083843_1_3_9"/>
<organism evidence="2 3">
    <name type="scientific">Blautia hydrogenotrophica (strain DSM 10507 / JCM 14656 / S5a33)</name>
    <name type="common">Ruminococcus hydrogenotrophicus</name>
    <dbReference type="NCBI Taxonomy" id="476272"/>
    <lineage>
        <taxon>Bacteria</taxon>
        <taxon>Bacillati</taxon>
        <taxon>Bacillota</taxon>
        <taxon>Clostridia</taxon>
        <taxon>Lachnospirales</taxon>
        <taxon>Lachnospiraceae</taxon>
        <taxon>Blautia</taxon>
    </lineage>
</organism>
<dbReference type="PATRIC" id="fig|476272.21.peg.2233"/>
<reference evidence="2 3" key="1">
    <citation type="submission" date="2009-01" db="EMBL/GenBank/DDBJ databases">
        <authorList>
            <person name="Fulton L."/>
            <person name="Clifton S."/>
            <person name="Fulton B."/>
            <person name="Xu J."/>
            <person name="Minx P."/>
            <person name="Pepin K.H."/>
            <person name="Johnson M."/>
            <person name="Bhonagiri V."/>
            <person name="Nash W.E."/>
            <person name="Mardis E.R."/>
            <person name="Wilson R.K."/>
        </authorList>
    </citation>
    <scope>NUCLEOTIDE SEQUENCE [LARGE SCALE GENOMIC DNA]</scope>
    <source>
        <strain evidence="3">DSM 10507 / JCM 14656 / S5a33</strain>
    </source>
</reference>
<keyword evidence="1" id="KW-1133">Transmembrane helix</keyword>